<protein>
    <submittedName>
        <fullName evidence="4">Protein sleepless</fullName>
    </submittedName>
</protein>
<dbReference type="AlphaFoldDB" id="A0A7I4Z6J9"/>
<feature type="compositionally biased region" description="Polar residues" evidence="1">
    <location>
        <begin position="369"/>
        <end position="379"/>
    </location>
</feature>
<feature type="compositionally biased region" description="Basic and acidic residues" evidence="1">
    <location>
        <begin position="353"/>
        <end position="368"/>
    </location>
</feature>
<proteinExistence type="predicted"/>
<evidence type="ECO:0000313" key="3">
    <source>
        <dbReference type="Proteomes" id="UP000025227"/>
    </source>
</evidence>
<dbReference type="WBParaSite" id="HCON_00185690-00001">
    <property type="protein sequence ID" value="HCON_00185690-00001"/>
    <property type="gene ID" value="HCON_00185690"/>
</dbReference>
<feature type="region of interest" description="Disordered" evidence="1">
    <location>
        <begin position="353"/>
        <end position="379"/>
    </location>
</feature>
<evidence type="ECO:0000313" key="4">
    <source>
        <dbReference type="WBParaSite" id="HCON_00185690-00001"/>
    </source>
</evidence>
<organism evidence="3 4">
    <name type="scientific">Haemonchus contortus</name>
    <name type="common">Barber pole worm</name>
    <dbReference type="NCBI Taxonomy" id="6289"/>
    <lineage>
        <taxon>Eukaryota</taxon>
        <taxon>Metazoa</taxon>
        <taxon>Ecdysozoa</taxon>
        <taxon>Nematoda</taxon>
        <taxon>Chromadorea</taxon>
        <taxon>Rhabditida</taxon>
        <taxon>Rhabditina</taxon>
        <taxon>Rhabditomorpha</taxon>
        <taxon>Strongyloidea</taxon>
        <taxon>Trichostrongylidae</taxon>
        <taxon>Haemonchus</taxon>
    </lineage>
</organism>
<name>A0A7I4Z6J9_HAECO</name>
<sequence>DCVRPCSRSMKWLLLFVLPMNTLAEVNCHSCLTHCKTSHGAKVDPVVCDCMSKPEEMCTGNACFAKVEIFTDEKTAIMQKGCITDIPGGQKGCQYASNNEALHCFCEENECNTRQKMNNYMTNRLPTVECCACSERHGEHCPTESCLRKCRGNYCVVDFDGIEQGCGLGFPRLQSFLRMDNYLDYQGSLICARYEATPGTVMNGCTCTQPSGSCNELNKTRNFQVKKVIERRLDDQNYCYSLNHKSSKPFGQEVFKKSTTCEGQFCFISYTTSEIVLESADFKHDYSEHSEFIGTTRPRYEILAGCLKVDDDEKISVGCTTEYLKNTSDPLSKHCICDSHLCNFHHLISGREDTRPRATKKQQDDGERTQNSVPRTSSHPIVNKRSQTFFDFVAILALVILAI</sequence>
<reference evidence="4" key="1">
    <citation type="submission" date="2020-12" db="UniProtKB">
        <authorList>
            <consortium name="WormBaseParasite"/>
        </authorList>
    </citation>
    <scope>IDENTIFICATION</scope>
    <source>
        <strain evidence="4">MHco3</strain>
    </source>
</reference>
<dbReference type="OMA" id="ICDSHLC"/>
<evidence type="ECO:0000256" key="1">
    <source>
        <dbReference type="SAM" id="MobiDB-lite"/>
    </source>
</evidence>
<feature type="signal peptide" evidence="2">
    <location>
        <begin position="1"/>
        <end position="24"/>
    </location>
</feature>
<dbReference type="OrthoDB" id="5843211at2759"/>
<keyword evidence="2" id="KW-0732">Signal</keyword>
<evidence type="ECO:0000256" key="2">
    <source>
        <dbReference type="SAM" id="SignalP"/>
    </source>
</evidence>
<keyword evidence="3" id="KW-1185">Reference proteome</keyword>
<dbReference type="Proteomes" id="UP000025227">
    <property type="component" value="Unplaced"/>
</dbReference>
<accession>A0A7I4Z6J9</accession>
<dbReference type="PANTHER" id="PTHR37433:SF15">
    <property type="entry name" value="PROTEIN CBG04492"/>
    <property type="match status" value="1"/>
</dbReference>
<dbReference type="PANTHER" id="PTHR37433">
    <property type="entry name" value="PROTEIN CBG25136-RELATED"/>
    <property type="match status" value="1"/>
</dbReference>
<feature type="chain" id="PRO_5029838648" evidence="2">
    <location>
        <begin position="25"/>
        <end position="403"/>
    </location>
</feature>